<proteinExistence type="predicted"/>
<feature type="non-terminal residue" evidence="3">
    <location>
        <position position="184"/>
    </location>
</feature>
<feature type="signal peptide" evidence="2">
    <location>
        <begin position="1"/>
        <end position="22"/>
    </location>
</feature>
<evidence type="ECO:0008006" key="5">
    <source>
        <dbReference type="Google" id="ProtNLM"/>
    </source>
</evidence>
<dbReference type="EMBL" id="JABBYC010000091">
    <property type="protein sequence ID" value="MBL0888839.1"/>
    <property type="molecule type" value="Genomic_DNA"/>
</dbReference>
<evidence type="ECO:0000313" key="3">
    <source>
        <dbReference type="EMBL" id="MBL0888839.1"/>
    </source>
</evidence>
<reference evidence="3 4" key="1">
    <citation type="journal article" date="2021" name="Arch. Microbiol.">
        <title>Myceligenerans indicum sp. nov., an actinobacterium isolated from mangrove sediment of Sundarbans, India.</title>
        <authorList>
            <person name="Asha K."/>
            <person name="Bhadury P."/>
        </authorList>
    </citation>
    <scope>NUCLEOTIDE SEQUENCE [LARGE SCALE GENOMIC DNA]</scope>
    <source>
        <strain evidence="3 4">I2</strain>
    </source>
</reference>
<evidence type="ECO:0000313" key="4">
    <source>
        <dbReference type="Proteomes" id="UP000675409"/>
    </source>
</evidence>
<feature type="compositionally biased region" description="Pro residues" evidence="1">
    <location>
        <begin position="156"/>
        <end position="167"/>
    </location>
</feature>
<protein>
    <recommendedName>
        <fullName evidence="5">Secreted protein</fullName>
    </recommendedName>
</protein>
<name>A0ABS1LRI0_9MICO</name>
<sequence>MIRLGALRLLGLALLAVGLAGAAGTAAEAYGHQGLSVDAEGATFDQWHISVDASLEYTVRPLDSQGSTYFRRTLDTKERYAGWAAFEEAPQTFPDGYCVTWVRLDRYEWGEWMDGPACTTAPAEPGQPAGDPTEDPTAASTPDAGQTSTPTATPATPAPAKPEPAPSPSATEPTPDPVSYTHLR</sequence>
<evidence type="ECO:0000256" key="2">
    <source>
        <dbReference type="SAM" id="SignalP"/>
    </source>
</evidence>
<organism evidence="3 4">
    <name type="scientific">Myceligenerans indicum</name>
    <dbReference type="NCBI Taxonomy" id="2593663"/>
    <lineage>
        <taxon>Bacteria</taxon>
        <taxon>Bacillati</taxon>
        <taxon>Actinomycetota</taxon>
        <taxon>Actinomycetes</taxon>
        <taxon>Micrococcales</taxon>
        <taxon>Promicromonosporaceae</taxon>
        <taxon>Myceligenerans</taxon>
    </lineage>
</organism>
<comment type="caution">
    <text evidence="3">The sequence shown here is derived from an EMBL/GenBank/DDBJ whole genome shotgun (WGS) entry which is preliminary data.</text>
</comment>
<keyword evidence="4" id="KW-1185">Reference proteome</keyword>
<gene>
    <name evidence="3" type="ORF">HGK34_21615</name>
</gene>
<feature type="region of interest" description="Disordered" evidence="1">
    <location>
        <begin position="117"/>
        <end position="184"/>
    </location>
</feature>
<dbReference type="Proteomes" id="UP000675409">
    <property type="component" value="Unassembled WGS sequence"/>
</dbReference>
<feature type="chain" id="PRO_5046737740" description="Secreted protein" evidence="2">
    <location>
        <begin position="23"/>
        <end position="184"/>
    </location>
</feature>
<keyword evidence="2" id="KW-0732">Signal</keyword>
<evidence type="ECO:0000256" key="1">
    <source>
        <dbReference type="SAM" id="MobiDB-lite"/>
    </source>
</evidence>
<accession>A0ABS1LRI0</accession>